<dbReference type="InParanoid" id="A0A6I9TTR9"/>
<dbReference type="RefSeq" id="XP_011087038.1">
    <property type="nucleotide sequence ID" value="XM_011088736.1"/>
</dbReference>
<sequence>MICLYAETHLSTFTLILYACVWIPFLQIAQAFVRFFTFLIDPHRQACSSSYDENPDWELDLPVSQFQELELMMGNKNGGEVSCDAHEDEMCSICLTEFEKEELVNKLPKCGHVFHVGCLEKWLDRCQFTCPLCRSMLLHVRSSSPCKTSWASSSPICINLPPN</sequence>
<evidence type="ECO:0000313" key="4">
    <source>
        <dbReference type="Proteomes" id="UP000504604"/>
    </source>
</evidence>
<dbReference type="SUPFAM" id="SSF57850">
    <property type="entry name" value="RING/U-box"/>
    <property type="match status" value="1"/>
</dbReference>
<keyword evidence="1" id="KW-0863">Zinc-finger</keyword>
<dbReference type="InterPro" id="IPR001841">
    <property type="entry name" value="Znf_RING"/>
</dbReference>
<dbReference type="GeneID" id="105168602"/>
<dbReference type="PANTHER" id="PTHR47258:SF1">
    <property type="entry name" value="E3 UBIQUITIN-PROTEIN LIGASE XERICO-RELATED"/>
    <property type="match status" value="1"/>
</dbReference>
<reference evidence="5" key="1">
    <citation type="submission" date="2025-08" db="UniProtKB">
        <authorList>
            <consortium name="RefSeq"/>
        </authorList>
    </citation>
    <scope>IDENTIFICATION</scope>
</reference>
<evidence type="ECO:0000256" key="1">
    <source>
        <dbReference type="PROSITE-ProRule" id="PRU00175"/>
    </source>
</evidence>
<evidence type="ECO:0000313" key="5">
    <source>
        <dbReference type="RefSeq" id="XP_011087038.1"/>
    </source>
</evidence>
<dbReference type="KEGG" id="sind:105168602"/>
<keyword evidence="1" id="KW-0862">Zinc</keyword>
<proteinExistence type="predicted"/>
<accession>A0A6I9TTR9</accession>
<dbReference type="AlphaFoldDB" id="A0A6I9TTR9"/>
<name>A0A6I9TTR9_SESIN</name>
<organism evidence="4 5">
    <name type="scientific">Sesamum indicum</name>
    <name type="common">Oriental sesame</name>
    <name type="synonym">Sesamum orientale</name>
    <dbReference type="NCBI Taxonomy" id="4182"/>
    <lineage>
        <taxon>Eukaryota</taxon>
        <taxon>Viridiplantae</taxon>
        <taxon>Streptophyta</taxon>
        <taxon>Embryophyta</taxon>
        <taxon>Tracheophyta</taxon>
        <taxon>Spermatophyta</taxon>
        <taxon>Magnoliopsida</taxon>
        <taxon>eudicotyledons</taxon>
        <taxon>Gunneridae</taxon>
        <taxon>Pentapetalae</taxon>
        <taxon>asterids</taxon>
        <taxon>lamiids</taxon>
        <taxon>Lamiales</taxon>
        <taxon>Pedaliaceae</taxon>
        <taxon>Sesamum</taxon>
    </lineage>
</organism>
<dbReference type="InterPro" id="IPR044249">
    <property type="entry name" value="XERICO-like"/>
</dbReference>
<keyword evidence="2" id="KW-1133">Transmembrane helix</keyword>
<dbReference type="Pfam" id="PF13639">
    <property type="entry name" value="zf-RING_2"/>
    <property type="match status" value="1"/>
</dbReference>
<keyword evidence="1" id="KW-0479">Metal-binding</keyword>
<dbReference type="Gene3D" id="3.30.40.10">
    <property type="entry name" value="Zinc/RING finger domain, C3HC4 (zinc finger)"/>
    <property type="match status" value="1"/>
</dbReference>
<dbReference type="PANTHER" id="PTHR47258">
    <property type="match status" value="1"/>
</dbReference>
<keyword evidence="4" id="KW-1185">Reference proteome</keyword>
<dbReference type="InterPro" id="IPR013083">
    <property type="entry name" value="Znf_RING/FYVE/PHD"/>
</dbReference>
<dbReference type="PROSITE" id="PS50089">
    <property type="entry name" value="ZF_RING_2"/>
    <property type="match status" value="1"/>
</dbReference>
<feature type="domain" description="RING-type" evidence="3">
    <location>
        <begin position="91"/>
        <end position="134"/>
    </location>
</feature>
<feature type="transmembrane region" description="Helical" evidence="2">
    <location>
        <begin position="15"/>
        <end position="36"/>
    </location>
</feature>
<dbReference type="OrthoDB" id="8062037at2759"/>
<dbReference type="Proteomes" id="UP000504604">
    <property type="component" value="Linkage group LG8"/>
</dbReference>
<evidence type="ECO:0000259" key="3">
    <source>
        <dbReference type="PROSITE" id="PS50089"/>
    </source>
</evidence>
<dbReference type="Gramene" id="SIN_1026946.t">
    <property type="protein sequence ID" value="SIN_1026946.t.cds1"/>
    <property type="gene ID" value="SIN_1026946"/>
</dbReference>
<protein>
    <submittedName>
        <fullName evidence="5">Probable E3 ubiquitin-protein ligase XERICO</fullName>
    </submittedName>
</protein>
<gene>
    <name evidence="5" type="primary">LOC105168602</name>
</gene>
<keyword evidence="2" id="KW-0472">Membrane</keyword>
<keyword evidence="2" id="KW-0812">Transmembrane</keyword>
<dbReference type="SMART" id="SM00184">
    <property type="entry name" value="RING"/>
    <property type="match status" value="1"/>
</dbReference>
<dbReference type="GO" id="GO:0008270">
    <property type="term" value="F:zinc ion binding"/>
    <property type="evidence" value="ECO:0007669"/>
    <property type="project" value="UniProtKB-KW"/>
</dbReference>
<evidence type="ECO:0000256" key="2">
    <source>
        <dbReference type="SAM" id="Phobius"/>
    </source>
</evidence>